<gene>
    <name evidence="4" type="ORF">ETSY2_37405</name>
</gene>
<dbReference type="InterPro" id="IPR046342">
    <property type="entry name" value="CBS_dom_sf"/>
</dbReference>
<feature type="domain" description="CBS" evidence="3">
    <location>
        <begin position="80"/>
        <end position="122"/>
    </location>
</feature>
<proteinExistence type="predicted"/>
<dbReference type="SMART" id="SM00116">
    <property type="entry name" value="CBS"/>
    <property type="match status" value="2"/>
</dbReference>
<dbReference type="PANTHER" id="PTHR43080:SF2">
    <property type="entry name" value="CBS DOMAIN-CONTAINING PROTEIN"/>
    <property type="match status" value="1"/>
</dbReference>
<organism evidence="4 5">
    <name type="scientific">Candidatus Entotheonella gemina</name>
    <dbReference type="NCBI Taxonomy" id="1429439"/>
    <lineage>
        <taxon>Bacteria</taxon>
        <taxon>Pseudomonadati</taxon>
        <taxon>Nitrospinota/Tectimicrobiota group</taxon>
        <taxon>Candidatus Tectimicrobiota</taxon>
        <taxon>Candidatus Entotheonellia</taxon>
        <taxon>Candidatus Entotheonellales</taxon>
        <taxon>Candidatus Entotheonellaceae</taxon>
        <taxon>Candidatus Entotheonella</taxon>
    </lineage>
</organism>
<dbReference type="Pfam" id="PF00571">
    <property type="entry name" value="CBS"/>
    <property type="match status" value="2"/>
</dbReference>
<keyword evidence="5" id="KW-1185">Reference proteome</keyword>
<evidence type="ECO:0000256" key="2">
    <source>
        <dbReference type="PROSITE-ProRule" id="PRU00703"/>
    </source>
</evidence>
<reference evidence="4 5" key="1">
    <citation type="journal article" date="2014" name="Nature">
        <title>An environmental bacterial taxon with a large and distinct metabolic repertoire.</title>
        <authorList>
            <person name="Wilson M.C."/>
            <person name="Mori T."/>
            <person name="Ruckert C."/>
            <person name="Uria A.R."/>
            <person name="Helf M.J."/>
            <person name="Takada K."/>
            <person name="Gernert C."/>
            <person name="Steffens U.A."/>
            <person name="Heycke N."/>
            <person name="Schmitt S."/>
            <person name="Rinke C."/>
            <person name="Helfrich E.J."/>
            <person name="Brachmann A.O."/>
            <person name="Gurgui C."/>
            <person name="Wakimoto T."/>
            <person name="Kracht M."/>
            <person name="Crusemann M."/>
            <person name="Hentschel U."/>
            <person name="Abe I."/>
            <person name="Matsunaga S."/>
            <person name="Kalinowski J."/>
            <person name="Takeyama H."/>
            <person name="Piel J."/>
        </authorList>
    </citation>
    <scope>NUCLEOTIDE SEQUENCE [LARGE SCALE GENOMIC DNA]</scope>
    <source>
        <strain evidence="5">TSY2</strain>
    </source>
</reference>
<keyword evidence="1 2" id="KW-0129">CBS domain</keyword>
<dbReference type="InterPro" id="IPR051257">
    <property type="entry name" value="Diverse_CBS-Domain"/>
</dbReference>
<dbReference type="AlphaFoldDB" id="W4LTP1"/>
<dbReference type="SUPFAM" id="SSF54631">
    <property type="entry name" value="CBS-domain pair"/>
    <property type="match status" value="1"/>
</dbReference>
<dbReference type="EMBL" id="AZHX01001630">
    <property type="protein sequence ID" value="ETX01348.1"/>
    <property type="molecule type" value="Genomic_DNA"/>
</dbReference>
<dbReference type="Gene3D" id="3.10.580.10">
    <property type="entry name" value="CBS-domain"/>
    <property type="match status" value="1"/>
</dbReference>
<dbReference type="CDD" id="cd04584">
    <property type="entry name" value="CBS_pair_AcuB_like"/>
    <property type="match status" value="1"/>
</dbReference>
<evidence type="ECO:0000313" key="5">
    <source>
        <dbReference type="Proteomes" id="UP000019140"/>
    </source>
</evidence>
<feature type="non-terminal residue" evidence="4">
    <location>
        <position position="154"/>
    </location>
</feature>
<protein>
    <recommendedName>
        <fullName evidence="3">CBS domain-containing protein</fullName>
    </recommendedName>
</protein>
<name>W4LTP1_9BACT</name>
<evidence type="ECO:0000313" key="4">
    <source>
        <dbReference type="EMBL" id="ETX01348.1"/>
    </source>
</evidence>
<evidence type="ECO:0000259" key="3">
    <source>
        <dbReference type="PROSITE" id="PS51371"/>
    </source>
</evidence>
<comment type="caution">
    <text evidence="4">The sequence shown here is derived from an EMBL/GenBank/DDBJ whole genome shotgun (WGS) entry which is preliminary data.</text>
</comment>
<dbReference type="Proteomes" id="UP000019140">
    <property type="component" value="Unassembled WGS sequence"/>
</dbReference>
<dbReference type="PROSITE" id="PS51371">
    <property type="entry name" value="CBS"/>
    <property type="match status" value="2"/>
</dbReference>
<sequence length="154" mass="17251">MYVKDYMQAVIMTVSPNDFLSTARHIMDELFIRHLPVVLEGRLAGILTDRDVRQATPSNNERTAREHHDARHEMCVSDVMTRQVYTVSPETALIEAAATFLEQKFDCLPVVDEDRILKGIITGLDHGIGHFMIFEVDSGAQAAVPLSSRLPQTS</sequence>
<dbReference type="PANTHER" id="PTHR43080">
    <property type="entry name" value="CBS DOMAIN-CONTAINING PROTEIN CBSX3, MITOCHONDRIAL"/>
    <property type="match status" value="1"/>
</dbReference>
<accession>W4LTP1</accession>
<dbReference type="InterPro" id="IPR000644">
    <property type="entry name" value="CBS_dom"/>
</dbReference>
<feature type="domain" description="CBS" evidence="3">
    <location>
        <begin position="7"/>
        <end position="62"/>
    </location>
</feature>
<evidence type="ECO:0000256" key="1">
    <source>
        <dbReference type="ARBA" id="ARBA00023122"/>
    </source>
</evidence>
<dbReference type="HOGENOM" id="CLU_040681_9_1_7"/>